<evidence type="ECO:0000313" key="4">
    <source>
        <dbReference type="Proteomes" id="UP000655830"/>
    </source>
</evidence>
<dbReference type="InterPro" id="IPR000668">
    <property type="entry name" value="Peptidase_C1A_C"/>
</dbReference>
<dbReference type="RefSeq" id="WP_249334572.1">
    <property type="nucleotide sequence ID" value="NZ_JACRSY010000061.1"/>
</dbReference>
<dbReference type="InterPro" id="IPR038765">
    <property type="entry name" value="Papain-like_cys_pep_sf"/>
</dbReference>
<dbReference type="InterPro" id="IPR036582">
    <property type="entry name" value="Mao_N_sf"/>
</dbReference>
<evidence type="ECO:0000313" key="3">
    <source>
        <dbReference type="EMBL" id="MBC8581577.1"/>
    </source>
</evidence>
<comment type="caution">
    <text evidence="3">The sequence shown here is derived from an EMBL/GenBank/DDBJ whole genome shotgun (WGS) entry which is preliminary data.</text>
</comment>
<evidence type="ECO:0008006" key="5">
    <source>
        <dbReference type="Google" id="ProtNLM"/>
    </source>
</evidence>
<dbReference type="Proteomes" id="UP000655830">
    <property type="component" value="Unassembled WGS sequence"/>
</dbReference>
<reference evidence="3" key="1">
    <citation type="submission" date="2020-08" db="EMBL/GenBank/DDBJ databases">
        <title>Genome public.</title>
        <authorList>
            <person name="Liu C."/>
            <person name="Sun Q."/>
        </authorList>
    </citation>
    <scope>NUCLEOTIDE SEQUENCE</scope>
    <source>
        <strain evidence="3">NSJ-12</strain>
    </source>
</reference>
<dbReference type="EMBL" id="JACRSY010000061">
    <property type="protein sequence ID" value="MBC8581577.1"/>
    <property type="molecule type" value="Genomic_DNA"/>
</dbReference>
<dbReference type="InterPro" id="IPR012854">
    <property type="entry name" value="Cu_amine_oxidase-like_N"/>
</dbReference>
<accession>A0A926ENL0</accession>
<organism evidence="3 4">
    <name type="scientific">Zhenhengia yiwuensis</name>
    <dbReference type="NCBI Taxonomy" id="2763666"/>
    <lineage>
        <taxon>Bacteria</taxon>
        <taxon>Bacillati</taxon>
        <taxon>Bacillota</taxon>
        <taxon>Clostridia</taxon>
        <taxon>Lachnospirales</taxon>
        <taxon>Lachnospiraceae</taxon>
        <taxon>Zhenhengia</taxon>
    </lineage>
</organism>
<dbReference type="Pfam" id="PF00112">
    <property type="entry name" value="Peptidase_C1"/>
    <property type="match status" value="1"/>
</dbReference>
<dbReference type="GO" id="GO:0008234">
    <property type="term" value="F:cysteine-type peptidase activity"/>
    <property type="evidence" value="ECO:0007669"/>
    <property type="project" value="InterPro"/>
</dbReference>
<dbReference type="Pfam" id="PF07833">
    <property type="entry name" value="Cu_amine_oxidN1"/>
    <property type="match status" value="1"/>
</dbReference>
<evidence type="ECO:0000259" key="1">
    <source>
        <dbReference type="Pfam" id="PF00112"/>
    </source>
</evidence>
<gene>
    <name evidence="3" type="ORF">H8718_19005</name>
</gene>
<protein>
    <recommendedName>
        <fullName evidence="5">Copper amine oxidase N-terminal domain-containing protein</fullName>
    </recommendedName>
</protein>
<dbReference type="SUPFAM" id="SSF54001">
    <property type="entry name" value="Cysteine proteinases"/>
    <property type="match status" value="1"/>
</dbReference>
<keyword evidence="4" id="KW-1185">Reference proteome</keyword>
<name>A0A926ENL0_9FIRM</name>
<feature type="domain" description="Copper amine oxidase-like N-terminal" evidence="2">
    <location>
        <begin position="273"/>
        <end position="385"/>
    </location>
</feature>
<evidence type="ECO:0000259" key="2">
    <source>
        <dbReference type="Pfam" id="PF07833"/>
    </source>
</evidence>
<sequence>MSLPKQYLNQASGIEHQRGSNWCTNHAVSTLLEAQFARVYGSITPLSNSWAMMLSKKVDGRPDATGTPLEKLMDQVCQYGMCTEALYPTWEDKDYNDNKFLPTTDAMYEEAKKFKPKKRIDIKTTDIEGIKHHIVENGGCVAIVKLYKEHTFPIQGCVVKPAKGSEPNGLHAIWICGYIEDMPKTINGVTYKNWFVMQESYGTTRGYKGYLFVPYEAFIERWTGLYSADTYIKSVHTFELDSNLIKYPHFHDKNQVDFPCTTIELKVGSKNVQVNKVEQVMDYPATVEQGTTLVPFRFLCETLGYTVRYSSLDKVITAYSKMHNQLITMQVGSNVIKSEQGGKVTQVKIPVPVKVVSGYTLIPLRAFAELTGAKVDYNAGDKRITVRG</sequence>
<dbReference type="SUPFAM" id="SSF55383">
    <property type="entry name" value="Copper amine oxidase, domain N"/>
    <property type="match status" value="1"/>
</dbReference>
<dbReference type="AlphaFoldDB" id="A0A926ENL0"/>
<dbReference type="Gene3D" id="3.30.457.10">
    <property type="entry name" value="Copper amine oxidase-like, N-terminal domain"/>
    <property type="match status" value="1"/>
</dbReference>
<dbReference type="GO" id="GO:0006508">
    <property type="term" value="P:proteolysis"/>
    <property type="evidence" value="ECO:0007669"/>
    <property type="project" value="InterPro"/>
</dbReference>
<dbReference type="Gene3D" id="3.90.70.10">
    <property type="entry name" value="Cysteine proteinases"/>
    <property type="match status" value="1"/>
</dbReference>
<feature type="domain" description="Peptidase C1A papain C-terminal" evidence="1">
    <location>
        <begin position="23"/>
        <end position="211"/>
    </location>
</feature>
<proteinExistence type="predicted"/>